<name>A0A0F6SEU4_9BACT</name>
<protein>
    <submittedName>
        <fullName evidence="1">Uncharacterized protein</fullName>
    </submittedName>
</protein>
<gene>
    <name evidence="1" type="ORF">DB32_002948</name>
</gene>
<evidence type="ECO:0000313" key="2">
    <source>
        <dbReference type="Proteomes" id="UP000034883"/>
    </source>
</evidence>
<dbReference type="KEGG" id="samy:DB32_002948"/>
<keyword evidence="2" id="KW-1185">Reference proteome</keyword>
<dbReference type="RefSeq" id="WP_053233029.1">
    <property type="nucleotide sequence ID" value="NZ_CP011125.1"/>
</dbReference>
<dbReference type="STRING" id="927083.DB32_002948"/>
<proteinExistence type="predicted"/>
<reference evidence="1 2" key="1">
    <citation type="submission" date="2015-03" db="EMBL/GenBank/DDBJ databases">
        <title>Genome assembly of Sandaracinus amylolyticus DSM 53668.</title>
        <authorList>
            <person name="Sharma G."/>
            <person name="Subramanian S."/>
        </authorList>
    </citation>
    <scope>NUCLEOTIDE SEQUENCE [LARGE SCALE GENOMIC DNA]</scope>
    <source>
        <strain evidence="1 2">DSM 53668</strain>
    </source>
</reference>
<dbReference type="AlphaFoldDB" id="A0A0F6SEU4"/>
<sequence length="105" mass="11884">MLQAERRIHKVFVTRNTEYHVRRDVCVAVRDRRSGEWLRGHLALRQRVHGGLKFTRAGGILPNLGQPGVGESIFFHAGGRDLVTSPVLSVERPEKRVVSTYPATR</sequence>
<dbReference type="EMBL" id="CP011125">
    <property type="protein sequence ID" value="AKF05799.1"/>
    <property type="molecule type" value="Genomic_DNA"/>
</dbReference>
<accession>A0A0F6SEU4</accession>
<dbReference type="Proteomes" id="UP000034883">
    <property type="component" value="Chromosome"/>
</dbReference>
<evidence type="ECO:0000313" key="1">
    <source>
        <dbReference type="EMBL" id="AKF05799.1"/>
    </source>
</evidence>
<organism evidence="1 2">
    <name type="scientific">Sandaracinus amylolyticus</name>
    <dbReference type="NCBI Taxonomy" id="927083"/>
    <lineage>
        <taxon>Bacteria</taxon>
        <taxon>Pseudomonadati</taxon>
        <taxon>Myxococcota</taxon>
        <taxon>Polyangia</taxon>
        <taxon>Polyangiales</taxon>
        <taxon>Sandaracinaceae</taxon>
        <taxon>Sandaracinus</taxon>
    </lineage>
</organism>